<name>A0A6J4KS44_9BACT</name>
<dbReference type="InterPro" id="IPR047930">
    <property type="entry name" value="Transpos_IS6"/>
</dbReference>
<dbReference type="Pfam" id="PF13610">
    <property type="entry name" value="DDE_Tnp_IS240"/>
    <property type="match status" value="1"/>
</dbReference>
<evidence type="ECO:0000256" key="1">
    <source>
        <dbReference type="ARBA" id="ARBA00022578"/>
    </source>
</evidence>
<dbReference type="GO" id="GO:0006310">
    <property type="term" value="P:DNA recombination"/>
    <property type="evidence" value="ECO:0007669"/>
    <property type="project" value="UniProtKB-KW"/>
</dbReference>
<evidence type="ECO:0000313" key="5">
    <source>
        <dbReference type="EMBL" id="CAA9313859.1"/>
    </source>
</evidence>
<dbReference type="PANTHER" id="PTHR35528:SF3">
    <property type="entry name" value="BLL1675 PROTEIN"/>
    <property type="match status" value="1"/>
</dbReference>
<proteinExistence type="predicted"/>
<dbReference type="PANTHER" id="PTHR35528">
    <property type="entry name" value="BLL1675 PROTEIN"/>
    <property type="match status" value="1"/>
</dbReference>
<keyword evidence="1" id="KW-0815">Transposition</keyword>
<evidence type="ECO:0000259" key="4">
    <source>
        <dbReference type="Pfam" id="PF13610"/>
    </source>
</evidence>
<feature type="domain" description="DDE" evidence="4">
    <location>
        <begin position="76"/>
        <end position="209"/>
    </location>
</feature>
<keyword evidence="3" id="KW-0233">DNA recombination</keyword>
<dbReference type="AlphaFoldDB" id="A0A6J4KS44"/>
<dbReference type="GO" id="GO:0032196">
    <property type="term" value="P:transposition"/>
    <property type="evidence" value="ECO:0007669"/>
    <property type="project" value="UniProtKB-KW"/>
</dbReference>
<organism evidence="5">
    <name type="scientific">uncultured Gemmatimonadaceae bacterium</name>
    <dbReference type="NCBI Taxonomy" id="246130"/>
    <lineage>
        <taxon>Bacteria</taxon>
        <taxon>Pseudomonadati</taxon>
        <taxon>Gemmatimonadota</taxon>
        <taxon>Gemmatimonadia</taxon>
        <taxon>Gemmatimonadales</taxon>
        <taxon>Gemmatimonadaceae</taxon>
        <taxon>environmental samples</taxon>
    </lineage>
</organism>
<reference evidence="5" key="1">
    <citation type="submission" date="2020-02" db="EMBL/GenBank/DDBJ databases">
        <authorList>
            <person name="Meier V. D."/>
        </authorList>
    </citation>
    <scope>NUCLEOTIDE SEQUENCE</scope>
    <source>
        <strain evidence="5">AVDCRST_MAG40</strain>
    </source>
</reference>
<dbReference type="NCBIfam" id="NF033587">
    <property type="entry name" value="transpos_IS6"/>
    <property type="match status" value="1"/>
</dbReference>
<dbReference type="InterPro" id="IPR032874">
    <property type="entry name" value="DDE_dom"/>
</dbReference>
<accession>A0A6J4KS44</accession>
<protein>
    <submittedName>
        <fullName evidence="5">Transposase</fullName>
    </submittedName>
</protein>
<gene>
    <name evidence="5" type="ORF">AVDCRST_MAG40-1132</name>
</gene>
<keyword evidence="2" id="KW-0238">DNA-binding</keyword>
<evidence type="ECO:0000256" key="3">
    <source>
        <dbReference type="ARBA" id="ARBA00023172"/>
    </source>
</evidence>
<evidence type="ECO:0000256" key="2">
    <source>
        <dbReference type="ARBA" id="ARBA00023125"/>
    </source>
</evidence>
<sequence>MPERPNPYRGHRFPAEVIAHAVRLYLRFALSFRDVEELLAERGVQVSYETVRRWVAKFGARYADALRKREARTGRTWHLDEMAVGVGGRRHWLWRAVDEHGRTLDVLLQEHRDTAAAERFFRRLLGHAGGAPERITTDKLGSYAVAMARLPDLAHVEHQQVRSARRCNNRVEQAHQPTRVRERVMRRFKSAASAQRFLDAFSRVCNLFRPGRHRLGAGAYRATMHERVATWREVAGLRAA</sequence>
<dbReference type="GO" id="GO:0003677">
    <property type="term" value="F:DNA binding"/>
    <property type="evidence" value="ECO:0007669"/>
    <property type="project" value="UniProtKB-KW"/>
</dbReference>
<dbReference type="InterPro" id="IPR052183">
    <property type="entry name" value="IS_Transposase"/>
</dbReference>
<dbReference type="EMBL" id="CADCTX010000338">
    <property type="protein sequence ID" value="CAA9313859.1"/>
    <property type="molecule type" value="Genomic_DNA"/>
</dbReference>